<reference evidence="6 7" key="1">
    <citation type="journal article" date="2007" name="Science">
        <title>Sea anemone genome reveals ancestral eumetazoan gene repertoire and genomic organization.</title>
        <authorList>
            <person name="Putnam N.H."/>
            <person name="Srivastava M."/>
            <person name="Hellsten U."/>
            <person name="Dirks B."/>
            <person name="Chapman J."/>
            <person name="Salamov A."/>
            <person name="Terry A."/>
            <person name="Shapiro H."/>
            <person name="Lindquist E."/>
            <person name="Kapitonov V.V."/>
            <person name="Jurka J."/>
            <person name="Genikhovich G."/>
            <person name="Grigoriev I.V."/>
            <person name="Lucas S.M."/>
            <person name="Steele R.E."/>
            <person name="Finnerty J.R."/>
            <person name="Technau U."/>
            <person name="Martindale M.Q."/>
            <person name="Rokhsar D.S."/>
        </authorList>
    </citation>
    <scope>NUCLEOTIDE SEQUENCE [LARGE SCALE GENOMIC DNA]</scope>
    <source>
        <strain evidence="7">CH2 X CH6</strain>
    </source>
</reference>
<evidence type="ECO:0000256" key="3">
    <source>
        <dbReference type="ARBA" id="ARBA00023157"/>
    </source>
</evidence>
<evidence type="ECO:0000313" key="7">
    <source>
        <dbReference type="Proteomes" id="UP000001593"/>
    </source>
</evidence>
<keyword evidence="7" id="KW-1185">Reference proteome</keyword>
<keyword evidence="1" id="KW-0646">Protease inhibitor</keyword>
<dbReference type="AlphaFoldDB" id="A7SPH9"/>
<evidence type="ECO:0000256" key="4">
    <source>
        <dbReference type="SAM" id="MobiDB-lite"/>
    </source>
</evidence>
<dbReference type="InterPro" id="IPR036058">
    <property type="entry name" value="Kazal_dom_sf"/>
</dbReference>
<dbReference type="PROSITE" id="PS51465">
    <property type="entry name" value="KAZAL_2"/>
    <property type="match status" value="1"/>
</dbReference>
<dbReference type="GO" id="GO:0005576">
    <property type="term" value="C:extracellular region"/>
    <property type="evidence" value="ECO:0000318"/>
    <property type="project" value="GO_Central"/>
</dbReference>
<organism evidence="6 7">
    <name type="scientific">Nematostella vectensis</name>
    <name type="common">Starlet sea anemone</name>
    <dbReference type="NCBI Taxonomy" id="45351"/>
    <lineage>
        <taxon>Eukaryota</taxon>
        <taxon>Metazoa</taxon>
        <taxon>Cnidaria</taxon>
        <taxon>Anthozoa</taxon>
        <taxon>Hexacorallia</taxon>
        <taxon>Actiniaria</taxon>
        <taxon>Edwardsiidae</taxon>
        <taxon>Nematostella</taxon>
    </lineage>
</organism>
<dbReference type="InterPro" id="IPR050653">
    <property type="entry name" value="Prot_Inhib_GrowthFact_Antg"/>
</dbReference>
<sequence>MGMSGGGSMGAHGGGGMAGGGSSMGGAGSTVHGGLDMDGGGGVIGSEGISGVSSSHGEMGVGDSGGGMDGDVNTLHIGMGDPCKDFSCQFRPHSTCIVQDGIPTCACTMQCPSLLDPVVGSDNVMYMNECLMRMSAYNFPSTTYPPTGVTSSSGEAMDVTASPSAPCNGFSCDSPPYSKCVVQNDKPTCVCQLNCPNTGQPVLASDGAQYDNECLMQLNACSANKDITVVEFLPTSGPTNPGTTTSKSQW</sequence>
<dbReference type="HOGENOM" id="CLU_1112443_0_0_1"/>
<proteinExistence type="predicted"/>
<evidence type="ECO:0000259" key="5">
    <source>
        <dbReference type="PROSITE" id="PS51465"/>
    </source>
</evidence>
<dbReference type="Pfam" id="PF07648">
    <property type="entry name" value="Kazal_2"/>
    <property type="match status" value="2"/>
</dbReference>
<feature type="compositionally biased region" description="Gly residues" evidence="4">
    <location>
        <begin position="59"/>
        <end position="68"/>
    </location>
</feature>
<feature type="domain" description="Kazal-like" evidence="5">
    <location>
        <begin position="190"/>
        <end position="241"/>
    </location>
</feature>
<evidence type="ECO:0000313" key="6">
    <source>
        <dbReference type="EMBL" id="EDO34393.1"/>
    </source>
</evidence>
<dbReference type="PANTHER" id="PTHR10913:SF45">
    <property type="entry name" value="FOLLISTATIN, ISOFORM A-RELATED"/>
    <property type="match status" value="1"/>
</dbReference>
<dbReference type="EMBL" id="DS469733">
    <property type="protein sequence ID" value="EDO34393.1"/>
    <property type="molecule type" value="Genomic_DNA"/>
</dbReference>
<dbReference type="PANTHER" id="PTHR10913">
    <property type="entry name" value="FOLLISTATIN-RELATED"/>
    <property type="match status" value="1"/>
</dbReference>
<dbReference type="eggNOG" id="KOG3509">
    <property type="taxonomic scope" value="Eukaryota"/>
</dbReference>
<dbReference type="InterPro" id="IPR002350">
    <property type="entry name" value="Kazal_dom"/>
</dbReference>
<dbReference type="PhylomeDB" id="A7SPH9"/>
<gene>
    <name evidence="6" type="ORF">NEMVEDRAFT_v1g215418</name>
</gene>
<evidence type="ECO:0000256" key="1">
    <source>
        <dbReference type="ARBA" id="ARBA00022690"/>
    </source>
</evidence>
<dbReference type="Gene3D" id="3.30.60.30">
    <property type="match status" value="2"/>
</dbReference>
<accession>A7SPH9</accession>
<dbReference type="SUPFAM" id="SSF100895">
    <property type="entry name" value="Kazal-type serine protease inhibitors"/>
    <property type="match status" value="2"/>
</dbReference>
<dbReference type="SMART" id="SM00280">
    <property type="entry name" value="KAZAL"/>
    <property type="match status" value="2"/>
</dbReference>
<name>A7SPH9_NEMVE</name>
<keyword evidence="2" id="KW-0722">Serine protease inhibitor</keyword>
<dbReference type="InParanoid" id="A7SPH9"/>
<feature type="region of interest" description="Disordered" evidence="4">
    <location>
        <begin position="44"/>
        <end position="68"/>
    </location>
</feature>
<dbReference type="FunFam" id="3.30.60.30:FF:000049">
    <property type="entry name" value="Predicted protein"/>
    <property type="match status" value="1"/>
</dbReference>
<dbReference type="GO" id="GO:0030154">
    <property type="term" value="P:cell differentiation"/>
    <property type="evidence" value="ECO:0000318"/>
    <property type="project" value="GO_Central"/>
</dbReference>
<feature type="compositionally biased region" description="Low complexity" evidence="4">
    <location>
        <begin position="46"/>
        <end position="58"/>
    </location>
</feature>
<keyword evidence="3" id="KW-1015">Disulfide bond</keyword>
<dbReference type="CDD" id="cd00104">
    <property type="entry name" value="KAZAL_FS"/>
    <property type="match status" value="2"/>
</dbReference>
<protein>
    <recommendedName>
        <fullName evidence="5">Kazal-like domain-containing protein</fullName>
    </recommendedName>
</protein>
<dbReference type="Proteomes" id="UP000001593">
    <property type="component" value="Unassembled WGS sequence"/>
</dbReference>
<evidence type="ECO:0000256" key="2">
    <source>
        <dbReference type="ARBA" id="ARBA00022900"/>
    </source>
</evidence>